<dbReference type="InterPro" id="IPR036179">
    <property type="entry name" value="Ig-like_dom_sf"/>
</dbReference>
<keyword evidence="1 6" id="KW-0732">Signal</keyword>
<feature type="region of interest" description="Disordered" evidence="5">
    <location>
        <begin position="367"/>
        <end position="394"/>
    </location>
</feature>
<dbReference type="GO" id="GO:0043005">
    <property type="term" value="C:neuron projection"/>
    <property type="evidence" value="ECO:0007669"/>
    <property type="project" value="TreeGrafter"/>
</dbReference>
<dbReference type="Pfam" id="PF13927">
    <property type="entry name" value="Ig_3"/>
    <property type="match status" value="1"/>
</dbReference>
<keyword evidence="2" id="KW-0677">Repeat</keyword>
<name>A0AAW0ULQ7_SCYPA</name>
<feature type="domain" description="Ig-like" evidence="7">
    <location>
        <begin position="146"/>
        <end position="235"/>
    </location>
</feature>
<dbReference type="SMART" id="SM00409">
    <property type="entry name" value="IG"/>
    <property type="match status" value="3"/>
</dbReference>
<sequence length="477" mass="53021">MASFWLFTPLLLVLLLLLLLLLPLLAFVSADEGSSGRISQSPAPPDFAHPAHNLTAVEGQEVTLACSVTNLHGYQLAWVHEDTQTILSVGDQLYTQSPRLSLSTDQHGAELTLSPVLAEDRGWYMCQLNTGPMTYTRSYLQVLVAPALEEWSGAYVEAREGSKVFLICRARAYPPARTTWRRADADPIFRSPRIVWEVDGEELEFPSVRREQGGAYTCRVDNKVTAPVSRTTHVTVTYAPVLWLGREMVGVREGASVTLNCSSEANPPPRHYWTVNRSNITTGEKYQVDETRTATRTQVQLTIRQVGREDFASYACHAFNPTGHARGTIKLYEIREHIVTHPTTAPLPSMLPTRRTHTDIFRRLPERPNTTLQDPRERKHSRLKTNRIPGDWGGTSGGQHYPGIIIPTSTITTTHRKEGSFPGRINFHQRSGVNGSSSAGNSFCGGMRGIGCFSWPLPSALCHALLAFALPMVLIEW</sequence>
<dbReference type="Proteomes" id="UP001487740">
    <property type="component" value="Unassembled WGS sequence"/>
</dbReference>
<dbReference type="SMART" id="SM00408">
    <property type="entry name" value="IGc2"/>
    <property type="match status" value="3"/>
</dbReference>
<dbReference type="AlphaFoldDB" id="A0AAW0ULQ7"/>
<keyword evidence="9" id="KW-1185">Reference proteome</keyword>
<evidence type="ECO:0000256" key="1">
    <source>
        <dbReference type="ARBA" id="ARBA00022729"/>
    </source>
</evidence>
<keyword evidence="3" id="KW-1015">Disulfide bond</keyword>
<dbReference type="InterPro" id="IPR013783">
    <property type="entry name" value="Ig-like_fold"/>
</dbReference>
<dbReference type="Pfam" id="PF07679">
    <property type="entry name" value="I-set"/>
    <property type="match status" value="1"/>
</dbReference>
<keyword evidence="4" id="KW-0393">Immunoglobulin domain</keyword>
<dbReference type="InterPro" id="IPR013106">
    <property type="entry name" value="Ig_V-set"/>
</dbReference>
<organism evidence="8 9">
    <name type="scientific">Scylla paramamosain</name>
    <name type="common">Mud crab</name>
    <dbReference type="NCBI Taxonomy" id="85552"/>
    <lineage>
        <taxon>Eukaryota</taxon>
        <taxon>Metazoa</taxon>
        <taxon>Ecdysozoa</taxon>
        <taxon>Arthropoda</taxon>
        <taxon>Crustacea</taxon>
        <taxon>Multicrustacea</taxon>
        <taxon>Malacostraca</taxon>
        <taxon>Eumalacostraca</taxon>
        <taxon>Eucarida</taxon>
        <taxon>Decapoda</taxon>
        <taxon>Pleocyemata</taxon>
        <taxon>Brachyura</taxon>
        <taxon>Eubrachyura</taxon>
        <taxon>Portunoidea</taxon>
        <taxon>Portunidae</taxon>
        <taxon>Portuninae</taxon>
        <taxon>Scylla</taxon>
    </lineage>
</organism>
<evidence type="ECO:0000256" key="4">
    <source>
        <dbReference type="ARBA" id="ARBA00023319"/>
    </source>
</evidence>
<dbReference type="EMBL" id="JARAKH010000009">
    <property type="protein sequence ID" value="KAK8401053.1"/>
    <property type="molecule type" value="Genomic_DNA"/>
</dbReference>
<reference evidence="8 9" key="1">
    <citation type="submission" date="2023-03" db="EMBL/GenBank/DDBJ databases">
        <title>High-quality genome of Scylla paramamosain provides insights in environmental adaptation.</title>
        <authorList>
            <person name="Zhang L."/>
        </authorList>
    </citation>
    <scope>NUCLEOTIDE SEQUENCE [LARGE SCALE GENOMIC DNA]</scope>
    <source>
        <strain evidence="8">LZ_2023a</strain>
        <tissue evidence="8">Muscle</tissue>
    </source>
</reference>
<dbReference type="InterPro" id="IPR051170">
    <property type="entry name" value="Neural/epithelial_adhesion"/>
</dbReference>
<evidence type="ECO:0000256" key="5">
    <source>
        <dbReference type="SAM" id="MobiDB-lite"/>
    </source>
</evidence>
<dbReference type="InterPro" id="IPR003598">
    <property type="entry name" value="Ig_sub2"/>
</dbReference>
<evidence type="ECO:0000256" key="6">
    <source>
        <dbReference type="SAM" id="SignalP"/>
    </source>
</evidence>
<evidence type="ECO:0000256" key="3">
    <source>
        <dbReference type="ARBA" id="ARBA00023157"/>
    </source>
</evidence>
<dbReference type="PANTHER" id="PTHR12231:SF253">
    <property type="entry name" value="DPR-INTERACTING PROTEIN ETA, ISOFORM B-RELATED"/>
    <property type="match status" value="1"/>
</dbReference>
<protein>
    <recommendedName>
        <fullName evidence="7">Ig-like domain-containing protein</fullName>
    </recommendedName>
</protein>
<dbReference type="PROSITE" id="PS50835">
    <property type="entry name" value="IG_LIKE"/>
    <property type="match status" value="3"/>
</dbReference>
<evidence type="ECO:0000259" key="7">
    <source>
        <dbReference type="PROSITE" id="PS50835"/>
    </source>
</evidence>
<gene>
    <name evidence="8" type="ORF">O3P69_002676</name>
</gene>
<feature type="chain" id="PRO_5043317806" description="Ig-like domain-containing protein" evidence="6">
    <location>
        <begin position="31"/>
        <end position="477"/>
    </location>
</feature>
<evidence type="ECO:0000256" key="2">
    <source>
        <dbReference type="ARBA" id="ARBA00022737"/>
    </source>
</evidence>
<dbReference type="InterPro" id="IPR007110">
    <property type="entry name" value="Ig-like_dom"/>
</dbReference>
<dbReference type="Gene3D" id="2.60.40.10">
    <property type="entry name" value="Immunoglobulins"/>
    <property type="match status" value="3"/>
</dbReference>
<feature type="signal peptide" evidence="6">
    <location>
        <begin position="1"/>
        <end position="30"/>
    </location>
</feature>
<feature type="domain" description="Ig-like" evidence="7">
    <location>
        <begin position="240"/>
        <end position="332"/>
    </location>
</feature>
<dbReference type="SUPFAM" id="SSF48726">
    <property type="entry name" value="Immunoglobulin"/>
    <property type="match status" value="3"/>
</dbReference>
<feature type="domain" description="Ig-like" evidence="7">
    <location>
        <begin position="45"/>
        <end position="136"/>
    </location>
</feature>
<evidence type="ECO:0000313" key="8">
    <source>
        <dbReference type="EMBL" id="KAK8401053.1"/>
    </source>
</evidence>
<dbReference type="Pfam" id="PF07686">
    <property type="entry name" value="V-set"/>
    <property type="match status" value="1"/>
</dbReference>
<accession>A0AAW0ULQ7</accession>
<dbReference type="InterPro" id="IPR003599">
    <property type="entry name" value="Ig_sub"/>
</dbReference>
<dbReference type="PANTHER" id="PTHR12231">
    <property type="entry name" value="CTX-RELATED TYPE I TRANSMEMBRANE PROTEIN"/>
    <property type="match status" value="1"/>
</dbReference>
<comment type="caution">
    <text evidence="8">The sequence shown here is derived from an EMBL/GenBank/DDBJ whole genome shotgun (WGS) entry which is preliminary data.</text>
</comment>
<proteinExistence type="predicted"/>
<evidence type="ECO:0000313" key="9">
    <source>
        <dbReference type="Proteomes" id="UP001487740"/>
    </source>
</evidence>
<dbReference type="InterPro" id="IPR013098">
    <property type="entry name" value="Ig_I-set"/>
</dbReference>